<dbReference type="KEGG" id="acab:QRX50_38210"/>
<name>A0A9Y2IDN0_9PSEU</name>
<dbReference type="Proteomes" id="UP001236014">
    <property type="component" value="Chromosome"/>
</dbReference>
<evidence type="ECO:0000313" key="3">
    <source>
        <dbReference type="Proteomes" id="UP001236014"/>
    </source>
</evidence>
<dbReference type="InterPro" id="IPR027598">
    <property type="entry name" value="Amphi-Trp_dom"/>
</dbReference>
<organism evidence="2 3">
    <name type="scientific">Amycolatopsis carbonis</name>
    <dbReference type="NCBI Taxonomy" id="715471"/>
    <lineage>
        <taxon>Bacteria</taxon>
        <taxon>Bacillati</taxon>
        <taxon>Actinomycetota</taxon>
        <taxon>Actinomycetes</taxon>
        <taxon>Pseudonocardiales</taxon>
        <taxon>Pseudonocardiaceae</taxon>
        <taxon>Amycolatopsis</taxon>
    </lineage>
</organism>
<dbReference type="Pfam" id="PF20068">
    <property type="entry name" value="Amphi-Trp"/>
    <property type="match status" value="1"/>
</dbReference>
<evidence type="ECO:0000313" key="2">
    <source>
        <dbReference type="EMBL" id="WIX77190.1"/>
    </source>
</evidence>
<protein>
    <submittedName>
        <fullName evidence="2">Amphi-Trp domain-containing protein</fullName>
    </submittedName>
</protein>
<reference evidence="2 3" key="1">
    <citation type="submission" date="2023-06" db="EMBL/GenBank/DDBJ databases">
        <authorList>
            <person name="Oyuntsetseg B."/>
            <person name="Kim S.B."/>
        </authorList>
    </citation>
    <scope>NUCLEOTIDE SEQUENCE [LARGE SCALE GENOMIC DNA]</scope>
    <source>
        <strain evidence="2 3">2-15</strain>
    </source>
</reference>
<gene>
    <name evidence="2" type="ORF">QRX50_38210</name>
</gene>
<dbReference type="NCBIfam" id="TIGR04354">
    <property type="entry name" value="amphi-Trp"/>
    <property type="match status" value="1"/>
</dbReference>
<dbReference type="RefSeq" id="WP_285967931.1">
    <property type="nucleotide sequence ID" value="NZ_CP127294.1"/>
</dbReference>
<sequence>MSEVEVKREEKLSREDAAQRLAALAAALAAGGKVELALGASTVKIHVPDEVEIEVEIEIDGGKVELEVELKWSTGKPARAVATRRTGRRTAAAAAK</sequence>
<proteinExistence type="predicted"/>
<feature type="domain" description="Amphi-Trp" evidence="1">
    <location>
        <begin position="3"/>
        <end position="79"/>
    </location>
</feature>
<accession>A0A9Y2IDN0</accession>
<dbReference type="EMBL" id="CP127294">
    <property type="protein sequence ID" value="WIX77190.1"/>
    <property type="molecule type" value="Genomic_DNA"/>
</dbReference>
<dbReference type="AlphaFoldDB" id="A0A9Y2IDN0"/>
<evidence type="ECO:0000259" key="1">
    <source>
        <dbReference type="Pfam" id="PF20068"/>
    </source>
</evidence>
<keyword evidence="3" id="KW-1185">Reference proteome</keyword>